<dbReference type="EMBL" id="JAUFQU010000001">
    <property type="protein sequence ID" value="MDN3705606.1"/>
    <property type="molecule type" value="Genomic_DNA"/>
</dbReference>
<evidence type="ECO:0000313" key="4">
    <source>
        <dbReference type="Proteomes" id="UP001242368"/>
    </source>
</evidence>
<sequence>MEYQTEEVYDFYEKPTLEDNVKSCLEDGLALTTTGAAAGIAVAKLTGQSKTLGAVAGLSVSLLSYAIIKLINKKK</sequence>
<name>A0ABT8CPC2_9FLAO</name>
<dbReference type="EMBL" id="JAUFQU010000060">
    <property type="protein sequence ID" value="MDN3709810.1"/>
    <property type="molecule type" value="Genomic_DNA"/>
</dbReference>
<protein>
    <submittedName>
        <fullName evidence="2">Uncharacterized protein</fullName>
    </submittedName>
</protein>
<reference evidence="4" key="2">
    <citation type="journal article" date="2019" name="Int. J. Syst. Evol. Microbiol.">
        <title>The Global Catalogue of Microorganisms (GCM) 10K type strain sequencing project: providing services to taxonomists for standard genome sequencing and annotation.</title>
        <authorList>
            <consortium name="The Broad Institute Genomics Platform"/>
            <consortium name="The Broad Institute Genome Sequencing Center for Infectious Disease"/>
            <person name="Wu L."/>
            <person name="Ma J."/>
        </authorList>
    </citation>
    <scope>NUCLEOTIDE SEQUENCE [LARGE SCALE GENOMIC DNA]</scope>
    <source>
        <strain evidence="4">CECT 7184</strain>
    </source>
</reference>
<keyword evidence="1" id="KW-0812">Transmembrane</keyword>
<proteinExistence type="predicted"/>
<keyword evidence="1" id="KW-0472">Membrane</keyword>
<evidence type="ECO:0000256" key="1">
    <source>
        <dbReference type="SAM" id="Phobius"/>
    </source>
</evidence>
<evidence type="ECO:0000313" key="3">
    <source>
        <dbReference type="EMBL" id="MDN3709810.1"/>
    </source>
</evidence>
<feature type="transmembrane region" description="Helical" evidence="1">
    <location>
        <begin position="52"/>
        <end position="71"/>
    </location>
</feature>
<accession>A0ABT8CPC2</accession>
<dbReference type="RefSeq" id="WP_290361769.1">
    <property type="nucleotide sequence ID" value="NZ_JAUFQU010000001.1"/>
</dbReference>
<reference evidence="2" key="3">
    <citation type="submission" date="2023-06" db="EMBL/GenBank/DDBJ databases">
        <authorList>
            <person name="Lucena T."/>
            <person name="Sun Q."/>
        </authorList>
    </citation>
    <scope>NUCLEOTIDE SEQUENCE</scope>
    <source>
        <strain evidence="2">CECT 7184</strain>
    </source>
</reference>
<keyword evidence="1" id="KW-1133">Transmembrane helix</keyword>
<evidence type="ECO:0000313" key="2">
    <source>
        <dbReference type="EMBL" id="MDN3705606.1"/>
    </source>
</evidence>
<gene>
    <name evidence="2" type="ORF">QW060_00470</name>
    <name evidence="3" type="ORF">QW060_22990</name>
</gene>
<organism evidence="2 4">
    <name type="scientific">Paenimyroides ceti</name>
    <dbReference type="NCBI Taxonomy" id="395087"/>
    <lineage>
        <taxon>Bacteria</taxon>
        <taxon>Pseudomonadati</taxon>
        <taxon>Bacteroidota</taxon>
        <taxon>Flavobacteriia</taxon>
        <taxon>Flavobacteriales</taxon>
        <taxon>Flavobacteriaceae</taxon>
        <taxon>Paenimyroides</taxon>
    </lineage>
</organism>
<keyword evidence="4" id="KW-1185">Reference proteome</keyword>
<comment type="caution">
    <text evidence="2">The sequence shown here is derived from an EMBL/GenBank/DDBJ whole genome shotgun (WGS) entry which is preliminary data.</text>
</comment>
<reference evidence="2" key="1">
    <citation type="journal article" date="2014" name="Int. J. Syst. Evol. Microbiol.">
        <title>Complete genome of a new Firmicutes species belonging to the dominant human colonic microbiota ('Ruminococcus bicirculans') reveals two chromosomes and a selective capacity to utilize plant glucans.</title>
        <authorList>
            <consortium name="NISC Comparative Sequencing Program"/>
            <person name="Wegmann U."/>
            <person name="Louis P."/>
            <person name="Goesmann A."/>
            <person name="Henrissat B."/>
            <person name="Duncan S.H."/>
            <person name="Flint H.J."/>
        </authorList>
    </citation>
    <scope>NUCLEOTIDE SEQUENCE</scope>
    <source>
        <strain evidence="2">CECT 7184</strain>
    </source>
</reference>
<dbReference type="Proteomes" id="UP001242368">
    <property type="component" value="Unassembled WGS sequence"/>
</dbReference>